<proteinExistence type="inferred from homology"/>
<comment type="caution">
    <text evidence="5">The sequence shown here is derived from an EMBL/GenBank/DDBJ whole genome shotgun (WGS) entry which is preliminary data.</text>
</comment>
<dbReference type="PANTHER" id="PTHR10509">
    <property type="entry name" value="O-METHYLTRANSFERASE-RELATED"/>
    <property type="match status" value="1"/>
</dbReference>
<dbReference type="Proteomes" id="UP000266861">
    <property type="component" value="Unassembled WGS sequence"/>
</dbReference>
<dbReference type="CDD" id="cd02440">
    <property type="entry name" value="AdoMet_MTases"/>
    <property type="match status" value="1"/>
</dbReference>
<dbReference type="InterPro" id="IPR029063">
    <property type="entry name" value="SAM-dependent_MTases_sf"/>
</dbReference>
<sequence length="272" mass="31087">MFRALKKFRLPSLSNVKKNVLFPREFHNSQTPRTTLPFYLQIEDVDYSQSMTFKLPDQIQLIAKDTTENVPESLMMVSQLQGSFFTFLVQALKAKRVLEVGTFTGFSAACFAEGLRRLGNKDDAKVVSIEYSKEYYEIAKNNINNAGYSDLVELILSDGASALEGMDNSKQFDLVFIDADKGGYIKYYDTILERNLLSDDGIIVADDVLFFGYVHKVPKLEAEGKLDLLPEKYRDEYILSMSRFNEHVKNDPRTTQFLLPVFDGLMFARKNI</sequence>
<evidence type="ECO:0008006" key="7">
    <source>
        <dbReference type="Google" id="ProtNLM"/>
    </source>
</evidence>
<name>A0A397IV82_9GLOM</name>
<evidence type="ECO:0000256" key="1">
    <source>
        <dbReference type="ARBA" id="ARBA00022603"/>
    </source>
</evidence>
<reference evidence="5 6" key="1">
    <citation type="submission" date="2018-08" db="EMBL/GenBank/DDBJ databases">
        <title>Genome and evolution of the arbuscular mycorrhizal fungus Diversispora epigaea (formerly Glomus versiforme) and its bacterial endosymbionts.</title>
        <authorList>
            <person name="Sun X."/>
            <person name="Fei Z."/>
            <person name="Harrison M."/>
        </authorList>
    </citation>
    <scope>NUCLEOTIDE SEQUENCE [LARGE SCALE GENOMIC DNA]</scope>
    <source>
        <strain evidence="5 6">IT104</strain>
    </source>
</reference>
<dbReference type="OrthoDB" id="10251242at2759"/>
<dbReference type="SUPFAM" id="SSF53335">
    <property type="entry name" value="S-adenosyl-L-methionine-dependent methyltransferases"/>
    <property type="match status" value="1"/>
</dbReference>
<evidence type="ECO:0000256" key="2">
    <source>
        <dbReference type="ARBA" id="ARBA00022679"/>
    </source>
</evidence>
<dbReference type="STRING" id="1348612.A0A397IV82"/>
<accession>A0A397IV82</accession>
<dbReference type="Gene3D" id="3.40.50.150">
    <property type="entry name" value="Vaccinia Virus protein VP39"/>
    <property type="match status" value="1"/>
</dbReference>
<evidence type="ECO:0000313" key="5">
    <source>
        <dbReference type="EMBL" id="RHZ77686.1"/>
    </source>
</evidence>
<dbReference type="PANTHER" id="PTHR10509:SF14">
    <property type="entry name" value="CAFFEOYL-COA O-METHYLTRANSFERASE 3-RELATED"/>
    <property type="match status" value="1"/>
</dbReference>
<protein>
    <recommendedName>
        <fullName evidence="7">Caffeoyl-CoA O-methyltransferase</fullName>
    </recommendedName>
</protein>
<dbReference type="EMBL" id="PQFF01000164">
    <property type="protein sequence ID" value="RHZ77686.1"/>
    <property type="molecule type" value="Genomic_DNA"/>
</dbReference>
<keyword evidence="2" id="KW-0808">Transferase</keyword>
<dbReference type="GO" id="GO:0032259">
    <property type="term" value="P:methylation"/>
    <property type="evidence" value="ECO:0007669"/>
    <property type="project" value="UniProtKB-KW"/>
</dbReference>
<evidence type="ECO:0000256" key="4">
    <source>
        <dbReference type="ARBA" id="ARBA00023453"/>
    </source>
</evidence>
<gene>
    <name evidence="5" type="ORF">Glove_174g98</name>
</gene>
<comment type="similarity">
    <text evidence="4">Belongs to the class I-like SAM-binding methyltransferase superfamily. Cation-dependent O-methyltransferase family.</text>
</comment>
<dbReference type="AlphaFoldDB" id="A0A397IV82"/>
<dbReference type="InterPro" id="IPR002935">
    <property type="entry name" value="SAM_O-MeTrfase"/>
</dbReference>
<dbReference type="PROSITE" id="PS51682">
    <property type="entry name" value="SAM_OMT_I"/>
    <property type="match status" value="1"/>
</dbReference>
<dbReference type="GO" id="GO:0008171">
    <property type="term" value="F:O-methyltransferase activity"/>
    <property type="evidence" value="ECO:0007669"/>
    <property type="project" value="InterPro"/>
</dbReference>
<dbReference type="InterPro" id="IPR050362">
    <property type="entry name" value="Cation-dep_OMT"/>
</dbReference>
<evidence type="ECO:0000313" key="6">
    <source>
        <dbReference type="Proteomes" id="UP000266861"/>
    </source>
</evidence>
<organism evidence="5 6">
    <name type="scientific">Diversispora epigaea</name>
    <dbReference type="NCBI Taxonomy" id="1348612"/>
    <lineage>
        <taxon>Eukaryota</taxon>
        <taxon>Fungi</taxon>
        <taxon>Fungi incertae sedis</taxon>
        <taxon>Mucoromycota</taxon>
        <taxon>Glomeromycotina</taxon>
        <taxon>Glomeromycetes</taxon>
        <taxon>Diversisporales</taxon>
        <taxon>Diversisporaceae</taxon>
        <taxon>Diversispora</taxon>
    </lineage>
</organism>
<evidence type="ECO:0000256" key="3">
    <source>
        <dbReference type="ARBA" id="ARBA00022691"/>
    </source>
</evidence>
<dbReference type="Pfam" id="PF01596">
    <property type="entry name" value="Methyltransf_3"/>
    <property type="match status" value="1"/>
</dbReference>
<keyword evidence="3" id="KW-0949">S-adenosyl-L-methionine</keyword>
<keyword evidence="6" id="KW-1185">Reference proteome</keyword>
<keyword evidence="1" id="KW-0489">Methyltransferase</keyword>
<dbReference type="GO" id="GO:0008757">
    <property type="term" value="F:S-adenosylmethionine-dependent methyltransferase activity"/>
    <property type="evidence" value="ECO:0007669"/>
    <property type="project" value="TreeGrafter"/>
</dbReference>